<feature type="domain" description="Putative zinc-finger" evidence="4">
    <location>
        <begin position="3"/>
        <end position="38"/>
    </location>
</feature>
<evidence type="ECO:0000313" key="5">
    <source>
        <dbReference type="EMBL" id="CDQ41326.1"/>
    </source>
</evidence>
<dbReference type="Proteomes" id="UP000028875">
    <property type="component" value="Unassembled WGS sequence"/>
</dbReference>
<dbReference type="InterPro" id="IPR041916">
    <property type="entry name" value="Anti_sigma_zinc_sf"/>
</dbReference>
<sequence length="210" mass="23867">MKCNKEAVELMHHYLDGDITKEQEQALSKHLEVCEACQEHFHELKRTITFIQSAEQVKAPANFTANVMGKLPTERKRLKYTRWLKAHPMITAAAIFFLFMFSGIFSVWNQDNQLVVSKQEDLIIKGDTVIVPADVTVEGDLLVKNGNLIVNGTIDGDVTLVNGKFIEKPLEGEGLMASVGEVNGELKQVDQVFEWIWYNLKQLFQRIFAL</sequence>
<keyword evidence="3" id="KW-1133">Transmembrane helix</keyword>
<keyword evidence="3" id="KW-0812">Transmembrane</keyword>
<protein>
    <recommendedName>
        <fullName evidence="2">Anti-sigma-W factor RsiW</fullName>
    </recommendedName>
</protein>
<keyword evidence="3" id="KW-0472">Membrane</keyword>
<dbReference type="STRING" id="1462526.BN990_03688"/>
<comment type="caution">
    <text evidence="5">The sequence shown here is derived from an EMBL/GenBank/DDBJ whole genome shotgun (WGS) entry which is preliminary data.</text>
</comment>
<feature type="transmembrane region" description="Helical" evidence="3">
    <location>
        <begin position="86"/>
        <end position="108"/>
    </location>
</feature>
<dbReference type="EMBL" id="CCDP010000002">
    <property type="protein sequence ID" value="CDQ41326.1"/>
    <property type="molecule type" value="Genomic_DNA"/>
</dbReference>
<dbReference type="RefSeq" id="WP_021290410.1">
    <property type="nucleotide sequence ID" value="NZ_BNER01000009.1"/>
</dbReference>
<keyword evidence="6" id="KW-1185">Reference proteome</keyword>
<name>A0A024QH95_9BACI</name>
<dbReference type="InterPro" id="IPR027383">
    <property type="entry name" value="Znf_put"/>
</dbReference>
<evidence type="ECO:0000256" key="2">
    <source>
        <dbReference type="ARBA" id="ARBA00024438"/>
    </source>
</evidence>
<dbReference type="AlphaFoldDB" id="A0A024QH95"/>
<gene>
    <name evidence="5" type="primary">rsiW</name>
    <name evidence="5" type="ORF">BN990_03688</name>
</gene>
<dbReference type="OrthoDB" id="9782842at2"/>
<comment type="similarity">
    <text evidence="1">Belongs to the zinc-associated anti-sigma factor (ZAS) superfamily. Anti-sigma-W factor family.</text>
</comment>
<evidence type="ECO:0000259" key="4">
    <source>
        <dbReference type="Pfam" id="PF13490"/>
    </source>
</evidence>
<accession>A0A024QH95</accession>
<proteinExistence type="inferred from homology"/>
<evidence type="ECO:0000256" key="1">
    <source>
        <dbReference type="ARBA" id="ARBA00024353"/>
    </source>
</evidence>
<evidence type="ECO:0000256" key="3">
    <source>
        <dbReference type="SAM" id="Phobius"/>
    </source>
</evidence>
<reference evidence="5 6" key="1">
    <citation type="submission" date="2014-03" db="EMBL/GenBank/DDBJ databases">
        <authorList>
            <person name="Urmite Genomes U."/>
        </authorList>
    </citation>
    <scope>NUCLEOTIDE SEQUENCE [LARGE SCALE GENOMIC DNA]</scope>
    <source>
        <strain evidence="5 6">Vm-5</strain>
    </source>
</reference>
<evidence type="ECO:0000313" key="6">
    <source>
        <dbReference type="Proteomes" id="UP000028875"/>
    </source>
</evidence>
<organism evidence="5 6">
    <name type="scientific">Virgibacillus massiliensis</name>
    <dbReference type="NCBI Taxonomy" id="1462526"/>
    <lineage>
        <taxon>Bacteria</taxon>
        <taxon>Bacillati</taxon>
        <taxon>Bacillota</taxon>
        <taxon>Bacilli</taxon>
        <taxon>Bacillales</taxon>
        <taxon>Bacillaceae</taxon>
        <taxon>Virgibacillus</taxon>
    </lineage>
</organism>
<reference evidence="6" key="2">
    <citation type="submission" date="2014-05" db="EMBL/GenBank/DDBJ databases">
        <title>Draft genome sequence of Virgibacillus massiliensis Vm-5.</title>
        <authorList>
            <person name="Khelaifia S."/>
            <person name="Croce O."/>
            <person name="Lagier J.C."/>
            <person name="Raoult D."/>
        </authorList>
    </citation>
    <scope>NUCLEOTIDE SEQUENCE [LARGE SCALE GENOMIC DNA]</scope>
    <source>
        <strain evidence="6">Vm-5</strain>
    </source>
</reference>
<dbReference type="eggNOG" id="COG5662">
    <property type="taxonomic scope" value="Bacteria"/>
</dbReference>
<dbReference type="Pfam" id="PF13490">
    <property type="entry name" value="zf-HC2"/>
    <property type="match status" value="1"/>
</dbReference>
<dbReference type="Gene3D" id="1.10.10.1320">
    <property type="entry name" value="Anti-sigma factor, zinc-finger domain"/>
    <property type="match status" value="1"/>
</dbReference>